<dbReference type="RefSeq" id="WP_219080844.1">
    <property type="nucleotide sequence ID" value="NZ_JAHBBD010000006.1"/>
</dbReference>
<keyword evidence="3 4" id="KW-0732">Signal</keyword>
<dbReference type="Pfam" id="PF13416">
    <property type="entry name" value="SBP_bac_8"/>
    <property type="match status" value="1"/>
</dbReference>
<evidence type="ECO:0000313" key="6">
    <source>
        <dbReference type="Proteomes" id="UP000812844"/>
    </source>
</evidence>
<evidence type="ECO:0000256" key="2">
    <source>
        <dbReference type="ARBA" id="ARBA00022448"/>
    </source>
</evidence>
<dbReference type="PANTHER" id="PTHR30061">
    <property type="entry name" value="MALTOSE-BINDING PERIPLASMIC PROTEIN"/>
    <property type="match status" value="1"/>
</dbReference>
<reference evidence="5 6" key="1">
    <citation type="submission" date="2021-05" db="EMBL/GenBank/DDBJ databases">
        <title>Phylogenetic classification of ten novel species belonging to the genus Bifidobacterium comprising B. colchicus sp. nov., B. abeli sp. nov., B. bicoloris sp. nov., B. guerezis sp. nov., B. rosaliae sp. nov., B. santillanensis sp. nov., B. argentati sp. nov., B. amazzoni sp. nov., B. pluviali sp. nov., and B. pinnaculum sp. nov.</title>
        <authorList>
            <person name="Lugli G.A."/>
            <person name="Ruiz Garcia L."/>
            <person name="Margolles A."/>
            <person name="Ventura M."/>
        </authorList>
    </citation>
    <scope>NUCLEOTIDE SEQUENCE [LARGE SCALE GENOMIC DNA]</scope>
    <source>
        <strain evidence="5 6">6T3</strain>
    </source>
</reference>
<feature type="chain" id="PRO_5046386639" evidence="4">
    <location>
        <begin position="23"/>
        <end position="454"/>
    </location>
</feature>
<dbReference type="EMBL" id="JAHBBD010000006">
    <property type="protein sequence ID" value="MBW3082552.1"/>
    <property type="molecule type" value="Genomic_DNA"/>
</dbReference>
<proteinExistence type="inferred from homology"/>
<dbReference type="PROSITE" id="PS51257">
    <property type="entry name" value="PROKAR_LIPOPROTEIN"/>
    <property type="match status" value="1"/>
</dbReference>
<dbReference type="PANTHER" id="PTHR30061:SF50">
    <property type="entry name" value="MALTOSE_MALTODEXTRIN-BINDING PERIPLASMIC PROTEIN"/>
    <property type="match status" value="1"/>
</dbReference>
<evidence type="ECO:0000256" key="4">
    <source>
        <dbReference type="SAM" id="SignalP"/>
    </source>
</evidence>
<feature type="signal peptide" evidence="4">
    <location>
        <begin position="1"/>
        <end position="22"/>
    </location>
</feature>
<keyword evidence="6" id="KW-1185">Reference proteome</keyword>
<gene>
    <name evidence="5" type="ORF">KIH73_04015</name>
</gene>
<sequence>MATLKKTAAAAAAIALGLTGLAACGSDSADDTGHVYYMNNKSEIVDQLQQLADMYQEETGVEVEIQTAASGTYDSTMSSELAKSNAPTMFNISGYDQFAKYQDYVEPLQDTDLYDMLTDEGKAYSYKIDDNAYTLPYAAEWYGIIYNKAILEDYCAKSYAVIDSVDDITDYDTFKAVVESIEENKDDLGLTGAIATPGLDASDTYRFVAHMSRIPLFYEYRDNDTTFMFEIEGTYLDNYKDFFDLSLNNSPTEGGLVSSKTYDDCTAEFSLGQVAFYPNGVWAYSNIKDNEVADEDLGMLPYFMGIDGEEDYGVAGVYDASWAVNKNASEQDKQATLDFIEWLVTDDEAKQILAKDCGFSVPFTTFGDDEQPDNPLTVAAKAYTDEGKTEVRSFTIPNQQWQDDIANALIEYAQGTGDWSAVEDAFVNGWAEEWANNEDSLGMLPQAESFSSES</sequence>
<dbReference type="InterPro" id="IPR006059">
    <property type="entry name" value="SBP"/>
</dbReference>
<evidence type="ECO:0000256" key="3">
    <source>
        <dbReference type="ARBA" id="ARBA00022729"/>
    </source>
</evidence>
<accession>A0ABS6W875</accession>
<comment type="similarity">
    <text evidence="1">Belongs to the bacterial solute-binding protein 1 family.</text>
</comment>
<organism evidence="5 6">
    <name type="scientific">Bifidobacterium phasiani</name>
    <dbReference type="NCBI Taxonomy" id="2834431"/>
    <lineage>
        <taxon>Bacteria</taxon>
        <taxon>Bacillati</taxon>
        <taxon>Actinomycetota</taxon>
        <taxon>Actinomycetes</taxon>
        <taxon>Bifidobacteriales</taxon>
        <taxon>Bifidobacteriaceae</taxon>
        <taxon>Bifidobacterium</taxon>
    </lineage>
</organism>
<evidence type="ECO:0000256" key="1">
    <source>
        <dbReference type="ARBA" id="ARBA00008520"/>
    </source>
</evidence>
<name>A0ABS6W875_9BIFI</name>
<keyword evidence="2" id="KW-0813">Transport</keyword>
<comment type="caution">
    <text evidence="5">The sequence shown here is derived from an EMBL/GenBank/DDBJ whole genome shotgun (WGS) entry which is preliminary data.</text>
</comment>
<dbReference type="Proteomes" id="UP000812844">
    <property type="component" value="Unassembled WGS sequence"/>
</dbReference>
<evidence type="ECO:0000313" key="5">
    <source>
        <dbReference type="EMBL" id="MBW3082552.1"/>
    </source>
</evidence>
<protein>
    <submittedName>
        <fullName evidence="5">ABC transporter substrate-binding protein</fullName>
    </submittedName>
</protein>